<comment type="caution">
    <text evidence="2">The sequence shown here is derived from an EMBL/GenBank/DDBJ whole genome shotgun (WGS) entry which is preliminary data.</text>
</comment>
<dbReference type="RefSeq" id="WP_106678034.1">
    <property type="nucleotide sequence ID" value="NZ_JACHWV010000001.1"/>
</dbReference>
<keyword evidence="1" id="KW-0732">Signal</keyword>
<sequence>MKLFKLIVLSLLLSSCQYNQSVNKDFSTDTYTRGKGLACNNVYMTINDVEDNRNEIIYGEKIKFVFDNISGFKVVEEKAYPAMSIYVVKNQKDTVLNIPNTIKDISVNGTDLKPLQLQAHITAGLPYSKNETYKVFVDIWDTKGNGTYNLEMPFTVKENDLLRVKTEGLEYSNVYLWDQSKEQVLTSKDNFKFGKEYLLFIEGLDGLSVKDSLVYPMFSLDIIDNDKEEILSSSNLFNVSETKGVSYNDIKEKFYVNFSFTEGYLSNPCKLKSVVKDLYSENEIRILTEINIETQE</sequence>
<reference evidence="2 3" key="1">
    <citation type="submission" date="2018-03" db="EMBL/GenBank/DDBJ databases">
        <title>Mesoflavibacter sp. HG37 and Mesoflavibacter sp. HG96 sp.nov., two marine bacteria isolated from seawater of Western Pacific Ocean.</title>
        <authorList>
            <person name="Cheng H."/>
            <person name="Wu Y.-H."/>
            <person name="Guo L.-L."/>
            <person name="Xu X.-W."/>
        </authorList>
    </citation>
    <scope>NUCLEOTIDE SEQUENCE [LARGE SCALE GENOMIC DNA]</scope>
    <source>
        <strain evidence="2 3">KCTC 42117</strain>
    </source>
</reference>
<protein>
    <recommendedName>
        <fullName evidence="4">DUF3823 domain-containing protein</fullName>
    </recommendedName>
</protein>
<evidence type="ECO:0000313" key="2">
    <source>
        <dbReference type="EMBL" id="PSG92111.1"/>
    </source>
</evidence>
<dbReference type="Proteomes" id="UP000238430">
    <property type="component" value="Unassembled WGS sequence"/>
</dbReference>
<keyword evidence="3" id="KW-1185">Reference proteome</keyword>
<evidence type="ECO:0000256" key="1">
    <source>
        <dbReference type="SAM" id="SignalP"/>
    </source>
</evidence>
<feature type="chain" id="PRO_5015449100" description="DUF3823 domain-containing protein" evidence="1">
    <location>
        <begin position="22"/>
        <end position="296"/>
    </location>
</feature>
<dbReference type="OrthoDB" id="1418519at2"/>
<dbReference type="PROSITE" id="PS51257">
    <property type="entry name" value="PROKAR_LIPOPROTEIN"/>
    <property type="match status" value="1"/>
</dbReference>
<organism evidence="2 3">
    <name type="scientific">Mesoflavibacter zeaxanthinifaciens subsp. sabulilitoris</name>
    <dbReference type="NCBI Taxonomy" id="1520893"/>
    <lineage>
        <taxon>Bacteria</taxon>
        <taxon>Pseudomonadati</taxon>
        <taxon>Bacteroidota</taxon>
        <taxon>Flavobacteriia</taxon>
        <taxon>Flavobacteriales</taxon>
        <taxon>Flavobacteriaceae</taxon>
        <taxon>Mesoflavibacter</taxon>
    </lineage>
</organism>
<name>A0A2T1NGW1_9FLAO</name>
<feature type="signal peptide" evidence="1">
    <location>
        <begin position="1"/>
        <end position="21"/>
    </location>
</feature>
<accession>A0A2T1NGW1</accession>
<dbReference type="AlphaFoldDB" id="A0A2T1NGW1"/>
<evidence type="ECO:0008006" key="4">
    <source>
        <dbReference type="Google" id="ProtNLM"/>
    </source>
</evidence>
<proteinExistence type="predicted"/>
<dbReference type="EMBL" id="PXOT01000020">
    <property type="protein sequence ID" value="PSG92111.1"/>
    <property type="molecule type" value="Genomic_DNA"/>
</dbReference>
<evidence type="ECO:0000313" key="3">
    <source>
        <dbReference type="Proteomes" id="UP000238430"/>
    </source>
</evidence>
<gene>
    <name evidence="2" type="ORF">C7H61_05900</name>
</gene>